<evidence type="ECO:0000256" key="4">
    <source>
        <dbReference type="SAM" id="Phobius"/>
    </source>
</evidence>
<reference evidence="6 7" key="1">
    <citation type="submission" date="2012-12" db="EMBL/GenBank/DDBJ databases">
        <title>Genome Assembly of Photobacterium sp. AK15.</title>
        <authorList>
            <person name="Khatri I."/>
            <person name="Vaidya B."/>
            <person name="Srinivas T.N.R."/>
            <person name="Subramanian S."/>
            <person name="Pinnaka A."/>
        </authorList>
    </citation>
    <scope>NUCLEOTIDE SEQUENCE [LARGE SCALE GENOMIC DNA]</scope>
    <source>
        <strain evidence="6 7">AK15</strain>
    </source>
</reference>
<evidence type="ECO:0000259" key="5">
    <source>
        <dbReference type="Pfam" id="PF03150"/>
    </source>
</evidence>
<protein>
    <submittedName>
        <fullName evidence="6">Methylamine utilization protein</fullName>
    </submittedName>
</protein>
<keyword evidence="4" id="KW-0812">Transmembrane</keyword>
<name>L8JHB2_9GAMM</name>
<gene>
    <name evidence="6" type="ORF">C942_04613</name>
</gene>
<comment type="subcellular location">
    <subcellularLocation>
        <location evidence="1">Cell envelope</location>
    </subcellularLocation>
</comment>
<feature type="transmembrane region" description="Helical" evidence="4">
    <location>
        <begin position="7"/>
        <end position="25"/>
    </location>
</feature>
<evidence type="ECO:0000256" key="3">
    <source>
        <dbReference type="ARBA" id="ARBA00023002"/>
    </source>
</evidence>
<dbReference type="PANTHER" id="PTHR30600">
    <property type="entry name" value="CYTOCHROME C PEROXIDASE-RELATED"/>
    <property type="match status" value="1"/>
</dbReference>
<evidence type="ECO:0000313" key="7">
    <source>
        <dbReference type="Proteomes" id="UP000011134"/>
    </source>
</evidence>
<keyword evidence="4" id="KW-0472">Membrane</keyword>
<dbReference type="PANTHER" id="PTHR30600:SF10">
    <property type="entry name" value="BLL6722 PROTEIN"/>
    <property type="match status" value="1"/>
</dbReference>
<dbReference type="InterPro" id="IPR004852">
    <property type="entry name" value="Di-haem_cyt_c_peroxidsae"/>
</dbReference>
<dbReference type="GO" id="GO:0030313">
    <property type="term" value="C:cell envelope"/>
    <property type="evidence" value="ECO:0007669"/>
    <property type="project" value="UniProtKB-SubCell"/>
</dbReference>
<dbReference type="Pfam" id="PF03150">
    <property type="entry name" value="CCP_MauG"/>
    <property type="match status" value="1"/>
</dbReference>
<organism evidence="6 7">
    <name type="scientific">Photobacterium marinum</name>
    <dbReference type="NCBI Taxonomy" id="1056511"/>
    <lineage>
        <taxon>Bacteria</taxon>
        <taxon>Pseudomonadati</taxon>
        <taxon>Pseudomonadota</taxon>
        <taxon>Gammaproteobacteria</taxon>
        <taxon>Vibrionales</taxon>
        <taxon>Vibrionaceae</taxon>
        <taxon>Photobacterium</taxon>
    </lineage>
</organism>
<dbReference type="Proteomes" id="UP000011134">
    <property type="component" value="Unassembled WGS sequence"/>
</dbReference>
<dbReference type="AlphaFoldDB" id="L8JHB2"/>
<dbReference type="GO" id="GO:0009055">
    <property type="term" value="F:electron transfer activity"/>
    <property type="evidence" value="ECO:0007669"/>
    <property type="project" value="InterPro"/>
</dbReference>
<keyword evidence="4" id="KW-1133">Transmembrane helix</keyword>
<comment type="caution">
    <text evidence="6">The sequence shown here is derived from an EMBL/GenBank/DDBJ whole genome shotgun (WGS) entry which is preliminary data.</text>
</comment>
<evidence type="ECO:0000256" key="2">
    <source>
        <dbReference type="ARBA" id="ARBA00022729"/>
    </source>
</evidence>
<evidence type="ECO:0000313" key="6">
    <source>
        <dbReference type="EMBL" id="ELR66914.1"/>
    </source>
</evidence>
<proteinExistence type="predicted"/>
<feature type="domain" description="Di-haem cytochrome c peroxidase" evidence="5">
    <location>
        <begin position="67"/>
        <end position="239"/>
    </location>
</feature>
<keyword evidence="2" id="KW-0732">Signal</keyword>
<keyword evidence="7" id="KW-1185">Reference proteome</keyword>
<accession>L8JHB2</accession>
<dbReference type="InterPro" id="IPR051395">
    <property type="entry name" value="Cytochrome_c_Peroxidase/MauG"/>
</dbReference>
<dbReference type="GO" id="GO:0004130">
    <property type="term" value="F:cytochrome-c peroxidase activity"/>
    <property type="evidence" value="ECO:0007669"/>
    <property type="project" value="TreeGrafter"/>
</dbReference>
<evidence type="ECO:0000256" key="1">
    <source>
        <dbReference type="ARBA" id="ARBA00004196"/>
    </source>
</evidence>
<dbReference type="PATRIC" id="fig|1056511.3.peg.1442"/>
<dbReference type="RefSeq" id="WP_007464009.1">
    <property type="nucleotide sequence ID" value="NZ_AMZO01000006.1"/>
</dbReference>
<sequence length="428" mass="47804">MPTANKIILCLSLFIGVTFVYVVLYNQKTSTVSLTETELAIINNLRLPPRNIVQDDSNKLLHNPKAEILGKFLFFDTGLSRSKQIACVSCHQPEHYFSLPSDSEITLDKQVPTLLGVASFSWFMMDGRADSLWAQALLPLENHIEHGGTRTQYVQHVLSRYPELYQEVFGGFPYELISVDLPAQASPLSQYQQEQQTWQQIPPHIQQAINRVFSNIGKLLAAYQATLWPAESRFDHFVDQINTATNRTIGEAISLLTSDEVAGLKLFISDQGKCLRCHNGPLLTNGDFQATTVPTPHPSAEKGRLKGIELAVADPFNCLGIFSDSNPSECKELIYSKRHGDELDSATKVPSLRNIGKTAPYMHSGQLTTLNEVLHYYNRAATPFGAHSDLEPLKLLPYQLNQLEAFLLTLTEYDSPIQQQQETSAATK</sequence>
<dbReference type="Gene3D" id="1.10.760.10">
    <property type="entry name" value="Cytochrome c-like domain"/>
    <property type="match status" value="2"/>
</dbReference>
<dbReference type="OrthoDB" id="9805202at2"/>
<dbReference type="SUPFAM" id="SSF46626">
    <property type="entry name" value="Cytochrome c"/>
    <property type="match status" value="2"/>
</dbReference>
<dbReference type="InterPro" id="IPR036909">
    <property type="entry name" value="Cyt_c-like_dom_sf"/>
</dbReference>
<dbReference type="EMBL" id="AMZO01000006">
    <property type="protein sequence ID" value="ELR66914.1"/>
    <property type="molecule type" value="Genomic_DNA"/>
</dbReference>
<keyword evidence="3" id="KW-0560">Oxidoreductase</keyword>
<dbReference type="GO" id="GO:0020037">
    <property type="term" value="F:heme binding"/>
    <property type="evidence" value="ECO:0007669"/>
    <property type="project" value="InterPro"/>
</dbReference>